<keyword evidence="4" id="KW-0804">Transcription</keyword>
<evidence type="ECO:0000256" key="3">
    <source>
        <dbReference type="ARBA" id="ARBA00023082"/>
    </source>
</evidence>
<dbReference type="RefSeq" id="WP_260218764.1">
    <property type="nucleotide sequence ID" value="NZ_JAJAGO010000007.1"/>
</dbReference>
<dbReference type="Pfam" id="PF08281">
    <property type="entry name" value="Sigma70_r4_2"/>
    <property type="match status" value="1"/>
</dbReference>
<accession>A0ABT2JUD3</accession>
<proteinExistence type="inferred from homology"/>
<gene>
    <name evidence="7" type="ORF">LHJ74_16245</name>
</gene>
<keyword evidence="2" id="KW-0805">Transcription regulation</keyword>
<evidence type="ECO:0000313" key="7">
    <source>
        <dbReference type="EMBL" id="MCT2591436.1"/>
    </source>
</evidence>
<reference evidence="7 8" key="1">
    <citation type="submission" date="2021-10" db="EMBL/GenBank/DDBJ databases">
        <title>Streptomyces gossypii sp. nov., isolated from soil collected from cotton field.</title>
        <authorList>
            <person name="Ge X."/>
            <person name="Chen X."/>
            <person name="Liu W."/>
        </authorList>
    </citation>
    <scope>NUCLEOTIDE SEQUENCE [LARGE SCALE GENOMIC DNA]</scope>
    <source>
        <strain evidence="7 8">N2-109</strain>
    </source>
</reference>
<dbReference type="InterPro" id="IPR013249">
    <property type="entry name" value="RNA_pol_sigma70_r4_t2"/>
</dbReference>
<evidence type="ECO:0000256" key="4">
    <source>
        <dbReference type="ARBA" id="ARBA00023163"/>
    </source>
</evidence>
<feature type="region of interest" description="Disordered" evidence="5">
    <location>
        <begin position="29"/>
        <end position="60"/>
    </location>
</feature>
<sequence>MVEVRRTAARFQPERGTVGARVMALAHHPPWTGVRPAQATADRGNRSASREATPAFDEVSEQVETRLSHEQVRGCLRALTPPQRKAITLAHYDGLNYRKVEESLSAPLGTIMTRLRDALIRLRGRVS</sequence>
<name>A0ABT2JUD3_9ACTN</name>
<comment type="caution">
    <text evidence="7">The sequence shown here is derived from an EMBL/GenBank/DDBJ whole genome shotgun (WGS) entry which is preliminary data.</text>
</comment>
<dbReference type="InterPro" id="IPR013324">
    <property type="entry name" value="RNA_pol_sigma_r3/r4-like"/>
</dbReference>
<keyword evidence="3" id="KW-0731">Sigma factor</keyword>
<protein>
    <recommendedName>
        <fullName evidence="6">RNA polymerase sigma factor 70 region 4 type 2 domain-containing protein</fullName>
    </recommendedName>
</protein>
<evidence type="ECO:0000256" key="1">
    <source>
        <dbReference type="ARBA" id="ARBA00010641"/>
    </source>
</evidence>
<comment type="similarity">
    <text evidence="1">Belongs to the sigma-70 factor family. ECF subfamily.</text>
</comment>
<dbReference type="SUPFAM" id="SSF88659">
    <property type="entry name" value="Sigma3 and sigma4 domains of RNA polymerase sigma factors"/>
    <property type="match status" value="1"/>
</dbReference>
<evidence type="ECO:0000256" key="5">
    <source>
        <dbReference type="SAM" id="MobiDB-lite"/>
    </source>
</evidence>
<dbReference type="InterPro" id="IPR036388">
    <property type="entry name" value="WH-like_DNA-bd_sf"/>
</dbReference>
<dbReference type="Gene3D" id="1.10.10.10">
    <property type="entry name" value="Winged helix-like DNA-binding domain superfamily/Winged helix DNA-binding domain"/>
    <property type="match status" value="1"/>
</dbReference>
<evidence type="ECO:0000313" key="8">
    <source>
        <dbReference type="Proteomes" id="UP001156389"/>
    </source>
</evidence>
<dbReference type="EMBL" id="JAJAGO010000007">
    <property type="protein sequence ID" value="MCT2591436.1"/>
    <property type="molecule type" value="Genomic_DNA"/>
</dbReference>
<keyword evidence="8" id="KW-1185">Reference proteome</keyword>
<evidence type="ECO:0000256" key="2">
    <source>
        <dbReference type="ARBA" id="ARBA00023015"/>
    </source>
</evidence>
<organism evidence="7 8">
    <name type="scientific">Streptomyces gossypii</name>
    <dbReference type="NCBI Taxonomy" id="2883101"/>
    <lineage>
        <taxon>Bacteria</taxon>
        <taxon>Bacillati</taxon>
        <taxon>Actinomycetota</taxon>
        <taxon>Actinomycetes</taxon>
        <taxon>Kitasatosporales</taxon>
        <taxon>Streptomycetaceae</taxon>
        <taxon>Streptomyces</taxon>
    </lineage>
</organism>
<evidence type="ECO:0000259" key="6">
    <source>
        <dbReference type="Pfam" id="PF08281"/>
    </source>
</evidence>
<dbReference type="Proteomes" id="UP001156389">
    <property type="component" value="Unassembled WGS sequence"/>
</dbReference>
<feature type="domain" description="RNA polymerase sigma factor 70 region 4 type 2" evidence="6">
    <location>
        <begin position="70"/>
        <end position="122"/>
    </location>
</feature>